<protein>
    <submittedName>
        <fullName evidence="1">Uncharacterized protein</fullName>
    </submittedName>
</protein>
<name>A0A5J4W590_9EUKA</name>
<dbReference type="Proteomes" id="UP000324800">
    <property type="component" value="Unassembled WGS sequence"/>
</dbReference>
<comment type="caution">
    <text evidence="1">The sequence shown here is derived from an EMBL/GenBank/DDBJ whole genome shotgun (WGS) entry which is preliminary data.</text>
</comment>
<evidence type="ECO:0000313" key="2">
    <source>
        <dbReference type="Proteomes" id="UP000324800"/>
    </source>
</evidence>
<dbReference type="EMBL" id="SNRW01003450">
    <property type="protein sequence ID" value="KAA6389812.1"/>
    <property type="molecule type" value="Genomic_DNA"/>
</dbReference>
<sequence length="172" mass="20749">MKLSVNAAKVIQGKWNRHKLYEQLQQILINQRYKRQDEKSFRVFSYLEVKLAQARKKFQEKNEVNIDGLSDELMKPKDKIDQIYELQKAKLYKVYIDFKSIWKKKKQIYKLQQTLDDYHYSHTGPSADNSYKTLPNTEVRDKQTNDYFKQKAVELQDGEKVRILDLFFRTED</sequence>
<proteinExistence type="predicted"/>
<gene>
    <name evidence="1" type="ORF">EZS28_014660</name>
</gene>
<accession>A0A5J4W590</accession>
<dbReference type="AlphaFoldDB" id="A0A5J4W590"/>
<evidence type="ECO:0000313" key="1">
    <source>
        <dbReference type="EMBL" id="KAA6389812.1"/>
    </source>
</evidence>
<organism evidence="1 2">
    <name type="scientific">Streblomastix strix</name>
    <dbReference type="NCBI Taxonomy" id="222440"/>
    <lineage>
        <taxon>Eukaryota</taxon>
        <taxon>Metamonada</taxon>
        <taxon>Preaxostyla</taxon>
        <taxon>Oxymonadida</taxon>
        <taxon>Streblomastigidae</taxon>
        <taxon>Streblomastix</taxon>
    </lineage>
</organism>
<reference evidence="1 2" key="1">
    <citation type="submission" date="2019-03" db="EMBL/GenBank/DDBJ databases">
        <title>Single cell metagenomics reveals metabolic interactions within the superorganism composed of flagellate Streblomastix strix and complex community of Bacteroidetes bacteria on its surface.</title>
        <authorList>
            <person name="Treitli S.C."/>
            <person name="Kolisko M."/>
            <person name="Husnik F."/>
            <person name="Keeling P."/>
            <person name="Hampl V."/>
        </authorList>
    </citation>
    <scope>NUCLEOTIDE SEQUENCE [LARGE SCALE GENOMIC DNA]</scope>
    <source>
        <strain evidence="1">ST1C</strain>
    </source>
</reference>